<feature type="domain" description="MmgE/PrpD C-terminal" evidence="3">
    <location>
        <begin position="286"/>
        <end position="432"/>
    </location>
</feature>
<dbReference type="InterPro" id="IPR045336">
    <property type="entry name" value="MmgE_PrpD_N"/>
</dbReference>
<dbReference type="InterPro" id="IPR042188">
    <property type="entry name" value="MmgE/PrpD_sf_2"/>
</dbReference>
<name>A0A0N1HA37_9EURO</name>
<feature type="domain" description="MmgE/PrpD N-terminal" evidence="2">
    <location>
        <begin position="8"/>
        <end position="251"/>
    </location>
</feature>
<dbReference type="InterPro" id="IPR036148">
    <property type="entry name" value="MmgE/PrpD_sf"/>
</dbReference>
<dbReference type="InterPro" id="IPR042183">
    <property type="entry name" value="MmgE/PrpD_sf_1"/>
</dbReference>
<dbReference type="GeneID" id="28731434"/>
<dbReference type="STRING" id="1664694.A0A0N1HA37"/>
<dbReference type="RefSeq" id="XP_018000697.1">
    <property type="nucleotide sequence ID" value="XM_018139554.1"/>
</dbReference>
<evidence type="ECO:0000259" key="2">
    <source>
        <dbReference type="Pfam" id="PF03972"/>
    </source>
</evidence>
<comment type="caution">
    <text evidence="4">The sequence shown here is derived from an EMBL/GenBank/DDBJ whole genome shotgun (WGS) entry which is preliminary data.</text>
</comment>
<protein>
    <recommendedName>
        <fullName evidence="6">Cis-aconitate decarboxylase</fullName>
    </recommendedName>
</protein>
<dbReference type="Gene3D" id="3.30.1330.120">
    <property type="entry name" value="2-methylcitrate dehydratase PrpD"/>
    <property type="match status" value="1"/>
</dbReference>
<keyword evidence="5" id="KW-1185">Reference proteome</keyword>
<gene>
    <name evidence="4" type="ORF">AB675_10763</name>
</gene>
<dbReference type="Proteomes" id="UP000038010">
    <property type="component" value="Unassembled WGS sequence"/>
</dbReference>
<dbReference type="EMBL" id="LFJN01000011">
    <property type="protein sequence ID" value="KPI40734.1"/>
    <property type="molecule type" value="Genomic_DNA"/>
</dbReference>
<dbReference type="GO" id="GO:0016829">
    <property type="term" value="F:lyase activity"/>
    <property type="evidence" value="ECO:0007669"/>
    <property type="project" value="InterPro"/>
</dbReference>
<dbReference type="PANTHER" id="PTHR16943">
    <property type="entry name" value="2-METHYLCITRATE DEHYDRATASE-RELATED"/>
    <property type="match status" value="1"/>
</dbReference>
<sequence length="462" mass="48967">MAEGSTTRIAAWVEGLKLGDLSQSTREAAVKSFINYVGCTLGGISHEATEKALAAHGALQSSSGPCSLLGSLRGLDPLQAALVHALACHIHDYDDTHLSTVIHPTAAVASALLAYAEAAFDHPSALSGADFIVALTAGIEIECLLGVAVYPSHYDRGWHITASVGSIGAALAVGKAMKLSKEHLVNAIGIASTQVNGMRIHFGSHSKPLGVGLAARAGLESAYLAQAGMTAAPNSLEGPRGWIECVCPDPQSAYEKLPRFVEALYSGKGIDGDGKTETEKNTFKPYPCGIVIHPIIDGCSQLRNEGVKAEEVQSIELTVHPLVLELTGKKNPVDGLQAKFSVYFGAASGLLFGKATPAEYSDEIVQQTAELRSKISATIDKSMRRDECKILVQTKSGTHQKHVEHAVGSLAKPMSDDQFRQKFVDQVEPQIGLDSTERLYSSLGKILEADNVMDVVYAANIK</sequence>
<comment type="similarity">
    <text evidence="1">Belongs to the PrpD family.</text>
</comment>
<evidence type="ECO:0000259" key="3">
    <source>
        <dbReference type="Pfam" id="PF19305"/>
    </source>
</evidence>
<evidence type="ECO:0008006" key="6">
    <source>
        <dbReference type="Google" id="ProtNLM"/>
    </source>
</evidence>
<dbReference type="VEuPathDB" id="FungiDB:AB675_10763"/>
<dbReference type="InterPro" id="IPR045337">
    <property type="entry name" value="MmgE_PrpD_C"/>
</dbReference>
<evidence type="ECO:0000313" key="5">
    <source>
        <dbReference type="Proteomes" id="UP000038010"/>
    </source>
</evidence>
<evidence type="ECO:0000256" key="1">
    <source>
        <dbReference type="ARBA" id="ARBA00006174"/>
    </source>
</evidence>
<dbReference type="OrthoDB" id="10267976at2759"/>
<dbReference type="AlphaFoldDB" id="A0A0N1HA37"/>
<dbReference type="Gene3D" id="1.10.4100.10">
    <property type="entry name" value="2-methylcitrate dehydratase PrpD"/>
    <property type="match status" value="1"/>
</dbReference>
<dbReference type="PANTHER" id="PTHR16943:SF8">
    <property type="entry name" value="2-METHYLCITRATE DEHYDRATASE"/>
    <property type="match status" value="1"/>
</dbReference>
<dbReference type="InterPro" id="IPR005656">
    <property type="entry name" value="MmgE_PrpD"/>
</dbReference>
<reference evidence="4 5" key="1">
    <citation type="submission" date="2015-06" db="EMBL/GenBank/DDBJ databases">
        <title>Draft genome of the ant-associated black yeast Phialophora attae CBS 131958.</title>
        <authorList>
            <person name="Moreno L.F."/>
            <person name="Stielow B.J."/>
            <person name="de Hoog S."/>
            <person name="Vicente V.A."/>
            <person name="Weiss V.A."/>
            <person name="de Vries M."/>
            <person name="Cruz L.M."/>
            <person name="Souza E.M."/>
        </authorList>
    </citation>
    <scope>NUCLEOTIDE SEQUENCE [LARGE SCALE GENOMIC DNA]</scope>
    <source>
        <strain evidence="4 5">CBS 131958</strain>
    </source>
</reference>
<proteinExistence type="inferred from homology"/>
<accession>A0A0N1HA37</accession>
<organism evidence="4 5">
    <name type="scientific">Cyphellophora attinorum</name>
    <dbReference type="NCBI Taxonomy" id="1664694"/>
    <lineage>
        <taxon>Eukaryota</taxon>
        <taxon>Fungi</taxon>
        <taxon>Dikarya</taxon>
        <taxon>Ascomycota</taxon>
        <taxon>Pezizomycotina</taxon>
        <taxon>Eurotiomycetes</taxon>
        <taxon>Chaetothyriomycetidae</taxon>
        <taxon>Chaetothyriales</taxon>
        <taxon>Cyphellophoraceae</taxon>
        <taxon>Cyphellophora</taxon>
    </lineage>
</organism>
<evidence type="ECO:0000313" key="4">
    <source>
        <dbReference type="EMBL" id="KPI40734.1"/>
    </source>
</evidence>
<dbReference type="Pfam" id="PF19305">
    <property type="entry name" value="MmgE_PrpD_C"/>
    <property type="match status" value="1"/>
</dbReference>
<dbReference type="SUPFAM" id="SSF103378">
    <property type="entry name" value="2-methylcitrate dehydratase PrpD"/>
    <property type="match status" value="1"/>
</dbReference>
<dbReference type="Pfam" id="PF03972">
    <property type="entry name" value="MmgE_PrpD_N"/>
    <property type="match status" value="1"/>
</dbReference>